<dbReference type="InterPro" id="IPR000783">
    <property type="entry name" value="RNA_pol_subH/Rpb5_C"/>
</dbReference>
<dbReference type="Gene3D" id="3.90.940.20">
    <property type="entry name" value="RPB5-like RNA polymerase subunit"/>
    <property type="match status" value="1"/>
</dbReference>
<dbReference type="GO" id="GO:0006366">
    <property type="term" value="P:transcription by RNA polymerase II"/>
    <property type="evidence" value="ECO:0007669"/>
    <property type="project" value="TreeGrafter"/>
</dbReference>
<dbReference type="AlphaFoldDB" id="A0A835LJH7"/>
<feature type="domain" description="RNA polymerase Rpb5 N-terminal" evidence="5">
    <location>
        <begin position="17"/>
        <end position="99"/>
    </location>
</feature>
<gene>
    <name evidence="6" type="ORF">IFM89_026177</name>
</gene>
<dbReference type="InterPro" id="IPR014381">
    <property type="entry name" value="Arch_Rpo5/euc_Rpb5"/>
</dbReference>
<reference evidence="6 7" key="1">
    <citation type="submission" date="2020-10" db="EMBL/GenBank/DDBJ databases">
        <title>The Coptis chinensis genome and diversification of protoberbering-type alkaloids.</title>
        <authorList>
            <person name="Wang B."/>
            <person name="Shu S."/>
            <person name="Song C."/>
            <person name="Liu Y."/>
        </authorList>
    </citation>
    <scope>NUCLEOTIDE SEQUENCE [LARGE SCALE GENOMIC DNA]</scope>
    <source>
        <strain evidence="6">HL-2020</strain>
        <tissue evidence="6">Leaf</tissue>
    </source>
</reference>
<dbReference type="PANTHER" id="PTHR10535:SF2">
    <property type="entry name" value="DNA-DIRECTED RNA POLYMERASE V SUBUNIT 5A"/>
    <property type="match status" value="1"/>
</dbReference>
<evidence type="ECO:0000313" key="7">
    <source>
        <dbReference type="Proteomes" id="UP000631114"/>
    </source>
</evidence>
<comment type="subcellular location">
    <subcellularLocation>
        <location evidence="1">Nucleus</location>
    </subcellularLocation>
</comment>
<sequence>MESGGCLNAFIDQGSIESHRYYLAHITTFEMLRDRGYDVPSFELDLSIQAYCSIFGQNPDLEHLCIYLPLLSDPSKKILVIFCGTAMMKKVTVQNIFNKIANIQNLDRLMLIFENKTTFPAPLFAQELKFYPVNVEYFQTMFSCCSLSAVLLWLVFRSLTCWLTTKHVLMPKHELLSLEEKEMLFKKYSVEENQERKIS</sequence>
<evidence type="ECO:0000259" key="4">
    <source>
        <dbReference type="Pfam" id="PF01191"/>
    </source>
</evidence>
<protein>
    <recommendedName>
        <fullName evidence="8">RNA polymerase Rpb5 N-terminal domain-containing protein</fullName>
    </recommendedName>
</protein>
<dbReference type="GO" id="GO:0005634">
    <property type="term" value="C:nucleus"/>
    <property type="evidence" value="ECO:0007669"/>
    <property type="project" value="UniProtKB-SubCell"/>
</dbReference>
<dbReference type="SUPFAM" id="SSF53036">
    <property type="entry name" value="Eukaryotic RPB5 N-terminal domain"/>
    <property type="match status" value="1"/>
</dbReference>
<evidence type="ECO:0000259" key="5">
    <source>
        <dbReference type="Pfam" id="PF03871"/>
    </source>
</evidence>
<dbReference type="GO" id="GO:0003899">
    <property type="term" value="F:DNA-directed RNA polymerase activity"/>
    <property type="evidence" value="ECO:0007669"/>
    <property type="project" value="InterPro"/>
</dbReference>
<evidence type="ECO:0000256" key="2">
    <source>
        <dbReference type="ARBA" id="ARBA00023242"/>
    </source>
</evidence>
<accession>A0A835LJH7</accession>
<comment type="caution">
    <text evidence="6">The sequence shown here is derived from an EMBL/GenBank/DDBJ whole genome shotgun (WGS) entry which is preliminary data.</text>
</comment>
<comment type="similarity">
    <text evidence="3">Belongs to the archaeal Rpo5/eukaryotic RPB5 RNA polymerase subunit family.</text>
</comment>
<organism evidence="6 7">
    <name type="scientific">Coptis chinensis</name>
    <dbReference type="NCBI Taxonomy" id="261450"/>
    <lineage>
        <taxon>Eukaryota</taxon>
        <taxon>Viridiplantae</taxon>
        <taxon>Streptophyta</taxon>
        <taxon>Embryophyta</taxon>
        <taxon>Tracheophyta</taxon>
        <taxon>Spermatophyta</taxon>
        <taxon>Magnoliopsida</taxon>
        <taxon>Ranunculales</taxon>
        <taxon>Ranunculaceae</taxon>
        <taxon>Coptidoideae</taxon>
        <taxon>Coptis</taxon>
    </lineage>
</organism>
<dbReference type="Gene3D" id="3.40.1340.10">
    <property type="entry name" value="RNA polymerase, Rpb5, N-terminal domain"/>
    <property type="match status" value="1"/>
</dbReference>
<dbReference type="InterPro" id="IPR005571">
    <property type="entry name" value="RNA_pol_Rpb5_N"/>
</dbReference>
<dbReference type="InterPro" id="IPR036710">
    <property type="entry name" value="RNA_pol_Rpb5_N_sf"/>
</dbReference>
<evidence type="ECO:0008006" key="8">
    <source>
        <dbReference type="Google" id="ProtNLM"/>
    </source>
</evidence>
<evidence type="ECO:0000256" key="1">
    <source>
        <dbReference type="ARBA" id="ARBA00004123"/>
    </source>
</evidence>
<dbReference type="PANTHER" id="PTHR10535">
    <property type="entry name" value="DNA-DIRECTED RNA POLYMERASES I, II, AND III SUBUNIT RPABC1"/>
    <property type="match status" value="1"/>
</dbReference>
<evidence type="ECO:0000313" key="6">
    <source>
        <dbReference type="EMBL" id="KAF9593934.1"/>
    </source>
</evidence>
<dbReference type="SUPFAM" id="SSF55287">
    <property type="entry name" value="RPB5-like RNA polymerase subunit"/>
    <property type="match status" value="1"/>
</dbReference>
<dbReference type="GO" id="GO:0042797">
    <property type="term" value="P:tRNA transcription by RNA polymerase III"/>
    <property type="evidence" value="ECO:0007669"/>
    <property type="project" value="TreeGrafter"/>
</dbReference>
<dbReference type="GO" id="GO:0006362">
    <property type="term" value="P:transcription elongation by RNA polymerase I"/>
    <property type="evidence" value="ECO:0007669"/>
    <property type="project" value="TreeGrafter"/>
</dbReference>
<feature type="domain" description="RNA polymerase subunit H/Rpb5 C-terminal" evidence="4">
    <location>
        <begin position="165"/>
        <end position="198"/>
    </location>
</feature>
<dbReference type="EMBL" id="JADFTS010000008">
    <property type="protein sequence ID" value="KAF9593934.1"/>
    <property type="molecule type" value="Genomic_DNA"/>
</dbReference>
<dbReference type="PIRSF" id="PIRSF000747">
    <property type="entry name" value="RPB5"/>
    <property type="match status" value="1"/>
</dbReference>
<dbReference type="OrthoDB" id="248779at2759"/>
<dbReference type="Pfam" id="PF01191">
    <property type="entry name" value="RNA_pol_Rpb5_C"/>
    <property type="match status" value="1"/>
</dbReference>
<proteinExistence type="inferred from homology"/>
<dbReference type="Pfam" id="PF03871">
    <property type="entry name" value="RNA_pol_Rpb5_N"/>
    <property type="match status" value="1"/>
</dbReference>
<dbReference type="InterPro" id="IPR035913">
    <property type="entry name" value="RPB5-like_sf"/>
</dbReference>
<name>A0A835LJH7_9MAGN</name>
<keyword evidence="7" id="KW-1185">Reference proteome</keyword>
<keyword evidence="2" id="KW-0539">Nucleus</keyword>
<dbReference type="Proteomes" id="UP000631114">
    <property type="component" value="Unassembled WGS sequence"/>
</dbReference>
<dbReference type="GO" id="GO:0003677">
    <property type="term" value="F:DNA binding"/>
    <property type="evidence" value="ECO:0007669"/>
    <property type="project" value="InterPro"/>
</dbReference>
<evidence type="ECO:0000256" key="3">
    <source>
        <dbReference type="ARBA" id="ARBA00025765"/>
    </source>
</evidence>